<reference evidence="1" key="1">
    <citation type="journal article" date="2015" name="Genome Biol. Evol.">
        <title>Organellar Genomes of White Spruce (Picea glauca): Assembly and Annotation.</title>
        <authorList>
            <person name="Jackman S.D."/>
            <person name="Warren R.L."/>
            <person name="Gibb E.A."/>
            <person name="Vandervalk B.P."/>
            <person name="Mohamadi H."/>
            <person name="Chu J."/>
            <person name="Raymond A."/>
            <person name="Pleasance S."/>
            <person name="Coope R."/>
            <person name="Wildung M.R."/>
            <person name="Ritland C.E."/>
            <person name="Bousquet J."/>
            <person name="Jones S.J."/>
            <person name="Bohlmann J."/>
            <person name="Birol I."/>
        </authorList>
    </citation>
    <scope>NUCLEOTIDE SEQUENCE [LARGE SCALE GENOMIC DNA]</scope>
    <source>
        <tissue evidence="1">Flushing bud</tissue>
    </source>
</reference>
<accession>A0A101M1B4</accession>
<geneLocation type="mitochondrion" evidence="1"/>
<name>A0A101M1B4_PICGL</name>
<keyword evidence="1" id="KW-0496">Mitochondrion</keyword>
<proteinExistence type="predicted"/>
<organism evidence="1">
    <name type="scientific">Picea glauca</name>
    <name type="common">White spruce</name>
    <name type="synonym">Pinus glauca</name>
    <dbReference type="NCBI Taxonomy" id="3330"/>
    <lineage>
        <taxon>Eukaryota</taxon>
        <taxon>Viridiplantae</taxon>
        <taxon>Streptophyta</taxon>
        <taxon>Embryophyta</taxon>
        <taxon>Tracheophyta</taxon>
        <taxon>Spermatophyta</taxon>
        <taxon>Pinopsida</taxon>
        <taxon>Pinidae</taxon>
        <taxon>Conifers I</taxon>
        <taxon>Pinales</taxon>
        <taxon>Pinaceae</taxon>
        <taxon>Picea</taxon>
    </lineage>
</organism>
<dbReference type="EMBL" id="LKAM01000003">
    <property type="protein sequence ID" value="KUM49139.1"/>
    <property type="molecule type" value="Genomic_DNA"/>
</dbReference>
<protein>
    <submittedName>
        <fullName evidence="1">Uncharacterized protein</fullName>
    </submittedName>
</protein>
<comment type="caution">
    <text evidence="1">The sequence shown here is derived from an EMBL/GenBank/DDBJ whole genome shotgun (WGS) entry which is preliminary data.</text>
</comment>
<gene>
    <name evidence="1" type="ORF">ABT39_MTgene3688</name>
</gene>
<sequence length="73" mass="8436">MALQPLLTPLQQEKQLALAWMLALRLDLLPPPTLPFLLYLDLQLDLLHMNLLDPGICIGICTWDQNWIFLKAR</sequence>
<evidence type="ECO:0000313" key="1">
    <source>
        <dbReference type="EMBL" id="KUM49139.1"/>
    </source>
</evidence>
<dbReference type="AlphaFoldDB" id="A0A101M1B4"/>